<dbReference type="GO" id="GO:0008270">
    <property type="term" value="F:zinc ion binding"/>
    <property type="evidence" value="ECO:0007669"/>
    <property type="project" value="InterPro"/>
</dbReference>
<keyword evidence="3" id="KW-0255">Endonuclease</keyword>
<dbReference type="GO" id="GO:0003676">
    <property type="term" value="F:nucleic acid binding"/>
    <property type="evidence" value="ECO:0007669"/>
    <property type="project" value="InterPro"/>
</dbReference>
<feature type="region of interest" description="Disordered" evidence="1">
    <location>
        <begin position="506"/>
        <end position="562"/>
    </location>
</feature>
<dbReference type="CDD" id="cd00085">
    <property type="entry name" value="HNHc"/>
    <property type="match status" value="1"/>
</dbReference>
<feature type="compositionally biased region" description="Gly residues" evidence="1">
    <location>
        <begin position="100"/>
        <end position="111"/>
    </location>
</feature>
<dbReference type="Pfam" id="PF01844">
    <property type="entry name" value="HNH"/>
    <property type="match status" value="1"/>
</dbReference>
<dbReference type="AlphaFoldDB" id="A0A2S5J1Q2"/>
<keyword evidence="3" id="KW-0378">Hydrolase</keyword>
<feature type="compositionally biased region" description="Basic residues" evidence="1">
    <location>
        <begin position="539"/>
        <end position="553"/>
    </location>
</feature>
<feature type="region of interest" description="Disordered" evidence="1">
    <location>
        <begin position="100"/>
        <end position="124"/>
    </location>
</feature>
<dbReference type="SMART" id="SM00507">
    <property type="entry name" value="HNHc"/>
    <property type="match status" value="1"/>
</dbReference>
<sequence>MDSSRNASLKTASVGGALQRGGVLSTFLQPGTTPTDATPPAATSSGTVRPVADPSPLVSSACTGSSGPAARVRELIGEVVSLPVRAGEAARVGEVARVGGTGNKGGVGASGAAGTTGASSAGSAAGAVGGVDGAGLVDLVAALEELKSAIAGAQARAAVAFDLVQRQVQAAAGVPVVEQGRGVGAQLALARRESPARGGRLLGLARALVTEMPHTLAALESGRLNEWRATLLVRETACLSAADRCAVDDELAADRGSFDGVGDRQLVAVARAAAYRRDPRSVTQRASHAARDRHVSLRPAPDTMTYLTALLPVAQGVAVHAELTRHADTRRAIGDTRSRGQLMADALVERTTGTPGGFSRIEVQLIMTDRTLLQGDSEPARLPGYGIVPAGWARDLLTQDKAEQQVWLRRLYTAPGTGELVGVDSRARLFTTGQRRFLQARDDLCRTPYCDAPIRHYDHIIPWHTNGPTTLANGAGLCEACNHTKELDGWRARTVSAPGERHALTVTTPTGHTYHSTAPPLPGSSHNTPPDDTSAQQRRAARRTIKKERRRAQRAQQAQQVEQVEVAERLELAEKVARAELILA</sequence>
<comment type="caution">
    <text evidence="3">The sequence shown here is derived from an EMBL/GenBank/DDBJ whole genome shotgun (WGS) entry which is preliminary data.</text>
</comment>
<feature type="domain" description="HNH nuclease" evidence="2">
    <location>
        <begin position="433"/>
        <end position="483"/>
    </location>
</feature>
<evidence type="ECO:0000313" key="4">
    <source>
        <dbReference type="Proteomes" id="UP000239297"/>
    </source>
</evidence>
<feature type="compositionally biased region" description="Low complexity" evidence="1">
    <location>
        <begin position="30"/>
        <end position="47"/>
    </location>
</feature>
<feature type="compositionally biased region" description="Low complexity" evidence="1">
    <location>
        <begin position="112"/>
        <end position="124"/>
    </location>
</feature>
<feature type="region of interest" description="Disordered" evidence="1">
    <location>
        <begin position="25"/>
        <end position="65"/>
    </location>
</feature>
<dbReference type="EMBL" id="PRKW01000001">
    <property type="protein sequence ID" value="PPB50725.1"/>
    <property type="molecule type" value="Genomic_DNA"/>
</dbReference>
<feature type="compositionally biased region" description="Polar residues" evidence="1">
    <location>
        <begin position="524"/>
        <end position="534"/>
    </location>
</feature>
<dbReference type="GO" id="GO:0004519">
    <property type="term" value="F:endonuclease activity"/>
    <property type="evidence" value="ECO:0007669"/>
    <property type="project" value="UniProtKB-KW"/>
</dbReference>
<evidence type="ECO:0000313" key="3">
    <source>
        <dbReference type="EMBL" id="PPB50725.1"/>
    </source>
</evidence>
<keyword evidence="4" id="KW-1185">Reference proteome</keyword>
<organism evidence="3 4">
    <name type="scientific">Arthrobacter pityocampae</name>
    <dbReference type="NCBI Taxonomy" id="547334"/>
    <lineage>
        <taxon>Bacteria</taxon>
        <taxon>Bacillati</taxon>
        <taxon>Actinomycetota</taxon>
        <taxon>Actinomycetes</taxon>
        <taxon>Micrococcales</taxon>
        <taxon>Micrococcaceae</taxon>
        <taxon>Arthrobacter</taxon>
    </lineage>
</organism>
<dbReference type="Proteomes" id="UP000239297">
    <property type="component" value="Unassembled WGS sequence"/>
</dbReference>
<evidence type="ECO:0000256" key="1">
    <source>
        <dbReference type="SAM" id="MobiDB-lite"/>
    </source>
</evidence>
<reference evidence="3 4" key="1">
    <citation type="journal article" date="2014" name="Int. J. Syst. Evol. Microbiol.">
        <title>Arthrobacter pityocampae sp. nov., isolated from Thaumetopoea pityocampa (Lep., Thaumetopoeidae).</title>
        <authorList>
            <person name="Ince I.A."/>
            <person name="Demirbag Z."/>
            <person name="Kati H."/>
        </authorList>
    </citation>
    <scope>NUCLEOTIDE SEQUENCE [LARGE SCALE GENOMIC DNA]</scope>
    <source>
        <strain evidence="3 4">Tp2</strain>
    </source>
</reference>
<keyword evidence="3" id="KW-0540">Nuclease</keyword>
<dbReference type="InterPro" id="IPR003615">
    <property type="entry name" value="HNH_nuc"/>
</dbReference>
<feature type="compositionally biased region" description="Polar residues" evidence="1">
    <location>
        <begin position="506"/>
        <end position="516"/>
    </location>
</feature>
<proteinExistence type="predicted"/>
<evidence type="ECO:0000259" key="2">
    <source>
        <dbReference type="SMART" id="SM00507"/>
    </source>
</evidence>
<gene>
    <name evidence="3" type="ORF">C4K88_02285</name>
</gene>
<dbReference type="OrthoDB" id="5197219at2"/>
<name>A0A2S5J1Q2_9MICC</name>
<dbReference type="InterPro" id="IPR002711">
    <property type="entry name" value="HNH"/>
</dbReference>
<protein>
    <submittedName>
        <fullName evidence="3">HNH endonuclease</fullName>
    </submittedName>
</protein>
<dbReference type="Gene3D" id="1.10.30.50">
    <property type="match status" value="1"/>
</dbReference>
<accession>A0A2S5J1Q2</accession>